<name>A0A1I1X5Q2_9BACL</name>
<evidence type="ECO:0000259" key="10">
    <source>
        <dbReference type="Pfam" id="PF02870"/>
    </source>
</evidence>
<keyword evidence="7" id="KW-0234">DNA repair</keyword>
<dbReference type="FunFam" id="1.10.10.10:FF:000214">
    <property type="entry name" value="Methylated-DNA--protein-cysteine methyltransferase"/>
    <property type="match status" value="1"/>
</dbReference>
<dbReference type="InterPro" id="IPR036217">
    <property type="entry name" value="MethylDNA_cys_MeTrfase_DNAb"/>
</dbReference>
<dbReference type="EMBL" id="FOMT01000002">
    <property type="protein sequence ID" value="SFE00640.1"/>
    <property type="molecule type" value="Genomic_DNA"/>
</dbReference>
<evidence type="ECO:0000313" key="11">
    <source>
        <dbReference type="EMBL" id="SFE00640.1"/>
    </source>
</evidence>
<evidence type="ECO:0000256" key="1">
    <source>
        <dbReference type="ARBA" id="ARBA00001286"/>
    </source>
</evidence>
<dbReference type="GO" id="GO:0003908">
    <property type="term" value="F:methylated-DNA-[protein]-cysteine S-methyltransferase activity"/>
    <property type="evidence" value="ECO:0007669"/>
    <property type="project" value="UniProtKB-EC"/>
</dbReference>
<feature type="domain" description="Methylguanine DNA methyltransferase ribonuclease-like" evidence="10">
    <location>
        <begin position="5"/>
        <end position="83"/>
    </location>
</feature>
<protein>
    <recommendedName>
        <fullName evidence="3">methylated-DNA--[protein]-cysteine S-methyltransferase</fullName>
        <ecNumber evidence="3">2.1.1.63</ecNumber>
    </recommendedName>
</protein>
<dbReference type="InterPro" id="IPR008332">
    <property type="entry name" value="MethylG_MeTrfase_N"/>
</dbReference>
<dbReference type="InterPro" id="IPR014048">
    <property type="entry name" value="MethylDNA_cys_MeTrfase_DNA-bd"/>
</dbReference>
<evidence type="ECO:0000256" key="7">
    <source>
        <dbReference type="ARBA" id="ARBA00023204"/>
    </source>
</evidence>
<dbReference type="Pfam" id="PF02870">
    <property type="entry name" value="Methyltransf_1N"/>
    <property type="match status" value="1"/>
</dbReference>
<dbReference type="PANTHER" id="PTHR10815">
    <property type="entry name" value="METHYLATED-DNA--PROTEIN-CYSTEINE METHYLTRANSFERASE"/>
    <property type="match status" value="1"/>
</dbReference>
<dbReference type="Pfam" id="PF01035">
    <property type="entry name" value="DNA_binding_1"/>
    <property type="match status" value="1"/>
</dbReference>
<proteinExistence type="inferred from homology"/>
<sequence>MTKHLYWTLLQHDDWNLHLAATDNGLCYVGSQGASFDELAEWAEARMPEYELVRHDTEMERYTHEFSKYFQGSLDVFTLPLDLVGTPFQQRVWQAMSEVQYGSTAAYSDLAENIGRPQAARAVGAAVGANPLLIVLPCHRIVGKTGSMTGYRGGLPMKTALLELEQTRS</sequence>
<dbReference type="Proteomes" id="UP000198855">
    <property type="component" value="Unassembled WGS sequence"/>
</dbReference>
<keyword evidence="5 11" id="KW-0808">Transferase</keyword>
<keyword evidence="4 11" id="KW-0489">Methyltransferase</keyword>
<feature type="domain" description="Methylated-DNA-[protein]-cysteine S-methyltransferase DNA binding" evidence="9">
    <location>
        <begin position="87"/>
        <end position="166"/>
    </location>
</feature>
<dbReference type="PANTHER" id="PTHR10815:SF12">
    <property type="entry name" value="METHYLATED-DNA--PROTEIN-CYSTEINE METHYLTRANSFERASE, INDUCIBLE"/>
    <property type="match status" value="1"/>
</dbReference>
<comment type="catalytic activity">
    <reaction evidence="1">
        <text>a 4-O-methyl-thymidine in DNA + L-cysteinyl-[protein] = a thymidine in DNA + S-methyl-L-cysteinyl-[protein]</text>
        <dbReference type="Rhea" id="RHEA:53428"/>
        <dbReference type="Rhea" id="RHEA-COMP:10131"/>
        <dbReference type="Rhea" id="RHEA-COMP:10132"/>
        <dbReference type="Rhea" id="RHEA-COMP:13555"/>
        <dbReference type="Rhea" id="RHEA-COMP:13556"/>
        <dbReference type="ChEBI" id="CHEBI:29950"/>
        <dbReference type="ChEBI" id="CHEBI:82612"/>
        <dbReference type="ChEBI" id="CHEBI:137386"/>
        <dbReference type="ChEBI" id="CHEBI:137387"/>
        <dbReference type="EC" id="2.1.1.63"/>
    </reaction>
</comment>
<reference evidence="12" key="1">
    <citation type="submission" date="2016-10" db="EMBL/GenBank/DDBJ databases">
        <authorList>
            <person name="Varghese N."/>
            <person name="Submissions S."/>
        </authorList>
    </citation>
    <scope>NUCLEOTIDE SEQUENCE [LARGE SCALE GENOMIC DNA]</scope>
    <source>
        <strain evidence="12">CGMCC 1.10784</strain>
    </source>
</reference>
<accession>A0A1I1X5Q2</accession>
<keyword evidence="6" id="KW-0227">DNA damage</keyword>
<dbReference type="InterPro" id="IPR036388">
    <property type="entry name" value="WH-like_DNA-bd_sf"/>
</dbReference>
<evidence type="ECO:0000259" key="9">
    <source>
        <dbReference type="Pfam" id="PF01035"/>
    </source>
</evidence>
<dbReference type="SUPFAM" id="SSF53155">
    <property type="entry name" value="Methylated DNA-protein cysteine methyltransferase domain"/>
    <property type="match status" value="1"/>
</dbReference>
<dbReference type="InterPro" id="IPR036631">
    <property type="entry name" value="MGMT_N_sf"/>
</dbReference>
<dbReference type="GO" id="GO:0006281">
    <property type="term" value="P:DNA repair"/>
    <property type="evidence" value="ECO:0007669"/>
    <property type="project" value="UniProtKB-KW"/>
</dbReference>
<comment type="catalytic activity">
    <reaction evidence="8">
        <text>a 6-O-methyl-2'-deoxyguanosine in DNA + L-cysteinyl-[protein] = S-methyl-L-cysteinyl-[protein] + a 2'-deoxyguanosine in DNA</text>
        <dbReference type="Rhea" id="RHEA:24000"/>
        <dbReference type="Rhea" id="RHEA-COMP:10131"/>
        <dbReference type="Rhea" id="RHEA-COMP:10132"/>
        <dbReference type="Rhea" id="RHEA-COMP:11367"/>
        <dbReference type="Rhea" id="RHEA-COMP:11368"/>
        <dbReference type="ChEBI" id="CHEBI:29950"/>
        <dbReference type="ChEBI" id="CHEBI:82612"/>
        <dbReference type="ChEBI" id="CHEBI:85445"/>
        <dbReference type="ChEBI" id="CHEBI:85448"/>
        <dbReference type="EC" id="2.1.1.63"/>
    </reaction>
</comment>
<dbReference type="PROSITE" id="PS00374">
    <property type="entry name" value="MGMT"/>
    <property type="match status" value="1"/>
</dbReference>
<dbReference type="SUPFAM" id="SSF46767">
    <property type="entry name" value="Methylated DNA-protein cysteine methyltransferase, C-terminal domain"/>
    <property type="match status" value="1"/>
</dbReference>
<dbReference type="GO" id="GO:0032259">
    <property type="term" value="P:methylation"/>
    <property type="evidence" value="ECO:0007669"/>
    <property type="project" value="UniProtKB-KW"/>
</dbReference>
<dbReference type="EC" id="2.1.1.63" evidence="3"/>
<dbReference type="OrthoDB" id="9802228at2"/>
<evidence type="ECO:0000256" key="6">
    <source>
        <dbReference type="ARBA" id="ARBA00022763"/>
    </source>
</evidence>
<dbReference type="NCBIfam" id="TIGR00589">
    <property type="entry name" value="ogt"/>
    <property type="match status" value="1"/>
</dbReference>
<evidence type="ECO:0000313" key="12">
    <source>
        <dbReference type="Proteomes" id="UP000198855"/>
    </source>
</evidence>
<evidence type="ECO:0000256" key="8">
    <source>
        <dbReference type="ARBA" id="ARBA00049348"/>
    </source>
</evidence>
<dbReference type="Gene3D" id="3.30.160.70">
    <property type="entry name" value="Methylated DNA-protein cysteine methyltransferase domain"/>
    <property type="match status" value="1"/>
</dbReference>
<dbReference type="RefSeq" id="WP_091184039.1">
    <property type="nucleotide sequence ID" value="NZ_FOMT01000002.1"/>
</dbReference>
<dbReference type="STRING" id="1045775.SAMN05216378_1950"/>
<organism evidence="11 12">
    <name type="scientific">Paenibacillus catalpae</name>
    <dbReference type="NCBI Taxonomy" id="1045775"/>
    <lineage>
        <taxon>Bacteria</taxon>
        <taxon>Bacillati</taxon>
        <taxon>Bacillota</taxon>
        <taxon>Bacilli</taxon>
        <taxon>Bacillales</taxon>
        <taxon>Paenibacillaceae</taxon>
        <taxon>Paenibacillus</taxon>
    </lineage>
</organism>
<dbReference type="CDD" id="cd06445">
    <property type="entry name" value="ATase"/>
    <property type="match status" value="1"/>
</dbReference>
<evidence type="ECO:0000256" key="3">
    <source>
        <dbReference type="ARBA" id="ARBA00011918"/>
    </source>
</evidence>
<dbReference type="InterPro" id="IPR001497">
    <property type="entry name" value="MethylDNA_cys_MeTrfase_AS"/>
</dbReference>
<keyword evidence="12" id="KW-1185">Reference proteome</keyword>
<evidence type="ECO:0000256" key="2">
    <source>
        <dbReference type="ARBA" id="ARBA00008711"/>
    </source>
</evidence>
<evidence type="ECO:0000256" key="4">
    <source>
        <dbReference type="ARBA" id="ARBA00022603"/>
    </source>
</evidence>
<dbReference type="Gene3D" id="1.10.10.10">
    <property type="entry name" value="Winged helix-like DNA-binding domain superfamily/Winged helix DNA-binding domain"/>
    <property type="match status" value="1"/>
</dbReference>
<gene>
    <name evidence="11" type="ORF">SAMN05216378_1950</name>
</gene>
<dbReference type="AlphaFoldDB" id="A0A1I1X5Q2"/>
<comment type="similarity">
    <text evidence="2">Belongs to the MGMT family.</text>
</comment>
<evidence type="ECO:0000256" key="5">
    <source>
        <dbReference type="ARBA" id="ARBA00022679"/>
    </source>
</evidence>